<feature type="compositionally biased region" description="Basic and acidic residues" evidence="1">
    <location>
        <begin position="83"/>
        <end position="93"/>
    </location>
</feature>
<comment type="caution">
    <text evidence="2">The sequence shown here is derived from an EMBL/GenBank/DDBJ whole genome shotgun (WGS) entry which is preliminary data.</text>
</comment>
<evidence type="ECO:0000313" key="2">
    <source>
        <dbReference type="EMBL" id="GJS96501.1"/>
    </source>
</evidence>
<dbReference type="EMBL" id="BQNB010011891">
    <property type="protein sequence ID" value="GJS96501.1"/>
    <property type="molecule type" value="Genomic_DNA"/>
</dbReference>
<organism evidence="2 3">
    <name type="scientific">Tanacetum coccineum</name>
    <dbReference type="NCBI Taxonomy" id="301880"/>
    <lineage>
        <taxon>Eukaryota</taxon>
        <taxon>Viridiplantae</taxon>
        <taxon>Streptophyta</taxon>
        <taxon>Embryophyta</taxon>
        <taxon>Tracheophyta</taxon>
        <taxon>Spermatophyta</taxon>
        <taxon>Magnoliopsida</taxon>
        <taxon>eudicotyledons</taxon>
        <taxon>Gunneridae</taxon>
        <taxon>Pentapetalae</taxon>
        <taxon>asterids</taxon>
        <taxon>campanulids</taxon>
        <taxon>Asterales</taxon>
        <taxon>Asteraceae</taxon>
        <taxon>Asteroideae</taxon>
        <taxon>Anthemideae</taxon>
        <taxon>Anthemidinae</taxon>
        <taxon>Tanacetum</taxon>
    </lineage>
</organism>
<evidence type="ECO:0000256" key="1">
    <source>
        <dbReference type="SAM" id="MobiDB-lite"/>
    </source>
</evidence>
<name>A0ABQ5A4F5_9ASTR</name>
<reference evidence="2" key="2">
    <citation type="submission" date="2022-01" db="EMBL/GenBank/DDBJ databases">
        <authorList>
            <person name="Yamashiro T."/>
            <person name="Shiraishi A."/>
            <person name="Satake H."/>
            <person name="Nakayama K."/>
        </authorList>
    </citation>
    <scope>NUCLEOTIDE SEQUENCE</scope>
</reference>
<protein>
    <submittedName>
        <fullName evidence="2">Uncharacterized protein</fullName>
    </submittedName>
</protein>
<gene>
    <name evidence="2" type="ORF">Tco_0803469</name>
</gene>
<evidence type="ECO:0000313" key="3">
    <source>
        <dbReference type="Proteomes" id="UP001151760"/>
    </source>
</evidence>
<proteinExistence type="predicted"/>
<dbReference type="Proteomes" id="UP001151760">
    <property type="component" value="Unassembled WGS sequence"/>
</dbReference>
<accession>A0ABQ5A4F5</accession>
<sequence>MSPRRAGLLGLGPFPDLLGVGSPKYIGGRIYGRKWRIGGDGTRVAGVVVLRPVLAESKNASKLIAAIEAVIRSDLVTTPEVEKHNKNNTDTKSLRRRKNSAPGSTECNVASVDMLCPALPIAALHDVGDVPSERSCGLEKSMFTTKFPLSFLSSTVPFSSDNFLLLHPCFNHLLTDLSVS</sequence>
<feature type="region of interest" description="Disordered" evidence="1">
    <location>
        <begin position="83"/>
        <end position="103"/>
    </location>
</feature>
<reference evidence="2" key="1">
    <citation type="journal article" date="2022" name="Int. J. Mol. Sci.">
        <title>Draft Genome of Tanacetum Coccineum: Genomic Comparison of Closely Related Tanacetum-Family Plants.</title>
        <authorList>
            <person name="Yamashiro T."/>
            <person name="Shiraishi A."/>
            <person name="Nakayama K."/>
            <person name="Satake H."/>
        </authorList>
    </citation>
    <scope>NUCLEOTIDE SEQUENCE</scope>
</reference>
<keyword evidence="3" id="KW-1185">Reference proteome</keyword>